<dbReference type="InterPro" id="IPR051785">
    <property type="entry name" value="MMCE/EMCE_epimerase"/>
</dbReference>
<keyword evidence="1" id="KW-0479">Metal-binding</keyword>
<dbReference type="PANTHER" id="PTHR43048">
    <property type="entry name" value="METHYLMALONYL-COA EPIMERASE"/>
    <property type="match status" value="1"/>
</dbReference>
<dbReference type="Gene3D" id="3.10.180.10">
    <property type="entry name" value="2,3-Dihydroxybiphenyl 1,2-Dioxygenase, domain 1"/>
    <property type="match status" value="1"/>
</dbReference>
<gene>
    <name evidence="3" type="ORF">EVA68_04095</name>
</gene>
<dbReference type="InterPro" id="IPR037523">
    <property type="entry name" value="VOC_core"/>
</dbReference>
<dbReference type="Pfam" id="PF13669">
    <property type="entry name" value="Glyoxalase_4"/>
    <property type="match status" value="1"/>
</dbReference>
<proteinExistence type="predicted"/>
<evidence type="ECO:0000259" key="2">
    <source>
        <dbReference type="PROSITE" id="PS51819"/>
    </source>
</evidence>
<feature type="domain" description="VOC" evidence="2">
    <location>
        <begin position="4"/>
        <end position="131"/>
    </location>
</feature>
<dbReference type="InterPro" id="IPR029068">
    <property type="entry name" value="Glyas_Bleomycin-R_OHBP_Dase"/>
</dbReference>
<dbReference type="GO" id="GO:0046872">
    <property type="term" value="F:metal ion binding"/>
    <property type="evidence" value="ECO:0007669"/>
    <property type="project" value="UniProtKB-KW"/>
</dbReference>
<dbReference type="SUPFAM" id="SSF54593">
    <property type="entry name" value="Glyoxalase/Bleomycin resistance protein/Dihydroxybiphenyl dioxygenase"/>
    <property type="match status" value="1"/>
</dbReference>
<reference evidence="3 4" key="1">
    <citation type="submission" date="2019-02" db="EMBL/GenBank/DDBJ databases">
        <title>Prokaryotic population dynamics and viral predation in marine succession experiment using metagenomics: the confinement effect.</title>
        <authorList>
            <person name="Haro-Moreno J.M."/>
            <person name="Rodriguez-Valera F."/>
            <person name="Lopez-Perez M."/>
        </authorList>
    </citation>
    <scope>NUCLEOTIDE SEQUENCE [LARGE SCALE GENOMIC DNA]</scope>
    <source>
        <strain evidence="3">MED-G157</strain>
    </source>
</reference>
<dbReference type="EMBL" id="SHAG01000011">
    <property type="protein sequence ID" value="RZO76471.1"/>
    <property type="molecule type" value="Genomic_DNA"/>
</dbReference>
<evidence type="ECO:0000256" key="1">
    <source>
        <dbReference type="ARBA" id="ARBA00022723"/>
    </source>
</evidence>
<accession>A0A520S221</accession>
<dbReference type="GO" id="GO:0004493">
    <property type="term" value="F:methylmalonyl-CoA epimerase activity"/>
    <property type="evidence" value="ECO:0007669"/>
    <property type="project" value="TreeGrafter"/>
</dbReference>
<dbReference type="PROSITE" id="PS51819">
    <property type="entry name" value="VOC"/>
    <property type="match status" value="1"/>
</dbReference>
<organism evidence="3 4">
    <name type="scientific">OM182 bacterium</name>
    <dbReference type="NCBI Taxonomy" id="2510334"/>
    <lineage>
        <taxon>Bacteria</taxon>
        <taxon>Pseudomonadati</taxon>
        <taxon>Pseudomonadota</taxon>
        <taxon>Gammaproteobacteria</taxon>
        <taxon>OMG group</taxon>
        <taxon>OM182 clade</taxon>
    </lineage>
</organism>
<name>A0A520S221_9GAMM</name>
<dbReference type="PANTHER" id="PTHR43048:SF3">
    <property type="entry name" value="METHYLMALONYL-COA EPIMERASE, MITOCHONDRIAL"/>
    <property type="match status" value="1"/>
</dbReference>
<sequence length="143" mass="15991">MLKRLDHVSIGVADIDKAQTLFTEILGGELLPDFGESEEGFSWLTFMLGGKKLELVTPEKMGEGGVGSYLAKHGEGFHHLSFSVEDLAQSRDYFESKGLRVLSYSEVSPTFKHFYLHPKDTFGALIQVFEENIKTIEMSEPSD</sequence>
<dbReference type="AlphaFoldDB" id="A0A520S221"/>
<evidence type="ECO:0000313" key="3">
    <source>
        <dbReference type="EMBL" id="RZO76471.1"/>
    </source>
</evidence>
<dbReference type="GO" id="GO:0046491">
    <property type="term" value="P:L-methylmalonyl-CoA metabolic process"/>
    <property type="evidence" value="ECO:0007669"/>
    <property type="project" value="TreeGrafter"/>
</dbReference>
<comment type="caution">
    <text evidence="3">The sequence shown here is derived from an EMBL/GenBank/DDBJ whole genome shotgun (WGS) entry which is preliminary data.</text>
</comment>
<evidence type="ECO:0000313" key="4">
    <source>
        <dbReference type="Proteomes" id="UP000316199"/>
    </source>
</evidence>
<dbReference type="Proteomes" id="UP000316199">
    <property type="component" value="Unassembled WGS sequence"/>
</dbReference>
<protein>
    <recommendedName>
        <fullName evidence="2">VOC domain-containing protein</fullName>
    </recommendedName>
</protein>